<feature type="transmembrane region" description="Helical" evidence="5">
    <location>
        <begin position="33"/>
        <end position="54"/>
    </location>
</feature>
<dbReference type="NCBIfam" id="TIGR01593">
    <property type="entry name" value="holin_tox_secr"/>
    <property type="match status" value="1"/>
</dbReference>
<name>A0A9D1LXK7_9FIRM</name>
<organism evidence="6 7">
    <name type="scientific">Candidatus Limousia pullorum</name>
    <dbReference type="NCBI Taxonomy" id="2840860"/>
    <lineage>
        <taxon>Bacteria</taxon>
        <taxon>Bacillati</taxon>
        <taxon>Bacillota</taxon>
        <taxon>Clostridia</taxon>
        <taxon>Eubacteriales</taxon>
        <taxon>Oscillospiraceae</taxon>
        <taxon>Oscillospiraceae incertae sedis</taxon>
        <taxon>Candidatus Limousia</taxon>
    </lineage>
</organism>
<comment type="caution">
    <text evidence="6">The sequence shown here is derived from an EMBL/GenBank/DDBJ whole genome shotgun (WGS) entry which is preliminary data.</text>
</comment>
<evidence type="ECO:0000256" key="3">
    <source>
        <dbReference type="ARBA" id="ARBA00022989"/>
    </source>
</evidence>
<dbReference type="Pfam" id="PF05105">
    <property type="entry name" value="Phage_holin_4_1"/>
    <property type="match status" value="1"/>
</dbReference>
<keyword evidence="3 5" id="KW-1133">Transmembrane helix</keyword>
<evidence type="ECO:0000313" key="7">
    <source>
        <dbReference type="Proteomes" id="UP000824118"/>
    </source>
</evidence>
<evidence type="ECO:0000256" key="4">
    <source>
        <dbReference type="ARBA" id="ARBA00023136"/>
    </source>
</evidence>
<evidence type="ECO:0000256" key="2">
    <source>
        <dbReference type="ARBA" id="ARBA00022692"/>
    </source>
</evidence>
<accession>A0A9D1LXK7</accession>
<evidence type="ECO:0000256" key="1">
    <source>
        <dbReference type="ARBA" id="ARBA00004141"/>
    </source>
</evidence>
<evidence type="ECO:0000313" key="6">
    <source>
        <dbReference type="EMBL" id="HIU49857.1"/>
    </source>
</evidence>
<comment type="subcellular location">
    <subcellularLocation>
        <location evidence="1">Membrane</location>
        <topology evidence="1">Multi-pass membrane protein</topology>
    </subcellularLocation>
</comment>
<keyword evidence="4 5" id="KW-0472">Membrane</keyword>
<dbReference type="GO" id="GO:0016020">
    <property type="term" value="C:membrane"/>
    <property type="evidence" value="ECO:0007669"/>
    <property type="project" value="UniProtKB-SubCell"/>
</dbReference>
<proteinExistence type="predicted"/>
<dbReference type="EMBL" id="DVNG01000033">
    <property type="protein sequence ID" value="HIU49857.1"/>
    <property type="molecule type" value="Genomic_DNA"/>
</dbReference>
<reference evidence="6" key="1">
    <citation type="submission" date="2020-10" db="EMBL/GenBank/DDBJ databases">
        <authorList>
            <person name="Gilroy R."/>
        </authorList>
    </citation>
    <scope>NUCLEOTIDE SEQUENCE</scope>
    <source>
        <strain evidence="6">ChiGjej1B1-1684</strain>
    </source>
</reference>
<feature type="transmembrane region" description="Helical" evidence="5">
    <location>
        <begin position="7"/>
        <end position="27"/>
    </location>
</feature>
<gene>
    <name evidence="6" type="ORF">IAD22_02425</name>
</gene>
<dbReference type="InterPro" id="IPR006480">
    <property type="entry name" value="Phage_holin_4_1"/>
</dbReference>
<keyword evidence="2 5" id="KW-0812">Transmembrane</keyword>
<protein>
    <submittedName>
        <fullName evidence="6">Phage holin family protein</fullName>
    </submittedName>
</protein>
<evidence type="ECO:0000256" key="5">
    <source>
        <dbReference type="SAM" id="Phobius"/>
    </source>
</evidence>
<sequence>MNEIKTLHVIICGGVGAMFSAIASYFGGWDSSLTTLVIFMAVDYITGLLVAAVFHKSPKTATGTLESRAGWKGLCRKGVTFLIVLVACRLDIVAGTTFLRDTVIVAFLVNESLSIIENAGLMGIPIPEVIINAVDTLKNKSESHYSDEDDILYEEDMEE</sequence>
<dbReference type="AlphaFoldDB" id="A0A9D1LXK7"/>
<reference evidence="6" key="2">
    <citation type="journal article" date="2021" name="PeerJ">
        <title>Extensive microbial diversity within the chicken gut microbiome revealed by metagenomics and culture.</title>
        <authorList>
            <person name="Gilroy R."/>
            <person name="Ravi A."/>
            <person name="Getino M."/>
            <person name="Pursley I."/>
            <person name="Horton D.L."/>
            <person name="Alikhan N.F."/>
            <person name="Baker D."/>
            <person name="Gharbi K."/>
            <person name="Hall N."/>
            <person name="Watson M."/>
            <person name="Adriaenssens E.M."/>
            <person name="Foster-Nyarko E."/>
            <person name="Jarju S."/>
            <person name="Secka A."/>
            <person name="Antonio M."/>
            <person name="Oren A."/>
            <person name="Chaudhuri R.R."/>
            <person name="La Ragione R."/>
            <person name="Hildebrand F."/>
            <person name="Pallen M.J."/>
        </authorList>
    </citation>
    <scope>NUCLEOTIDE SEQUENCE</scope>
    <source>
        <strain evidence="6">ChiGjej1B1-1684</strain>
    </source>
</reference>
<dbReference type="Proteomes" id="UP000824118">
    <property type="component" value="Unassembled WGS sequence"/>
</dbReference>